<dbReference type="InterPro" id="IPR041685">
    <property type="entry name" value="AAA_GajA/Old/RecF-like"/>
</dbReference>
<evidence type="ECO:0000313" key="2">
    <source>
        <dbReference type="EMBL" id="SMP95464.1"/>
    </source>
</evidence>
<dbReference type="InterPro" id="IPR027417">
    <property type="entry name" value="P-loop_NTPase"/>
</dbReference>
<protein>
    <submittedName>
        <fullName evidence="2">Predicted ATPase</fullName>
    </submittedName>
</protein>
<dbReference type="Gene3D" id="3.40.50.300">
    <property type="entry name" value="P-loop containing nucleotide triphosphate hydrolases"/>
    <property type="match status" value="1"/>
</dbReference>
<accession>A0ABY1R6U4</accession>
<comment type="caution">
    <text evidence="2">The sequence shown here is derived from an EMBL/GenBank/DDBJ whole genome shotgun (WGS) entry which is preliminary data.</text>
</comment>
<gene>
    <name evidence="2" type="ORF">SAMN05421679_107134</name>
</gene>
<dbReference type="PANTHER" id="PTHR43581">
    <property type="entry name" value="ATP/GTP PHOSPHATASE"/>
    <property type="match status" value="1"/>
</dbReference>
<dbReference type="PANTHER" id="PTHR43581:SF2">
    <property type="entry name" value="EXCINUCLEASE ATPASE SUBUNIT"/>
    <property type="match status" value="1"/>
</dbReference>
<dbReference type="SUPFAM" id="SSF52540">
    <property type="entry name" value="P-loop containing nucleoside triphosphate hydrolases"/>
    <property type="match status" value="1"/>
</dbReference>
<organism evidence="2 3">
    <name type="scientific">Epilithonimonas pallida</name>
    <dbReference type="NCBI Taxonomy" id="373671"/>
    <lineage>
        <taxon>Bacteria</taxon>
        <taxon>Pseudomonadati</taxon>
        <taxon>Bacteroidota</taxon>
        <taxon>Flavobacteriia</taxon>
        <taxon>Flavobacteriales</taxon>
        <taxon>Weeksellaceae</taxon>
        <taxon>Chryseobacterium group</taxon>
        <taxon>Epilithonimonas</taxon>
    </lineage>
</organism>
<feature type="domain" description="Endonuclease GajA/Old nuclease/RecF-like AAA" evidence="1">
    <location>
        <begin position="192"/>
        <end position="307"/>
    </location>
</feature>
<dbReference type="InterPro" id="IPR051396">
    <property type="entry name" value="Bact_Antivir_Def_Nuclease"/>
</dbReference>
<dbReference type="EMBL" id="FXUO01000007">
    <property type="protein sequence ID" value="SMP95464.1"/>
    <property type="molecule type" value="Genomic_DNA"/>
</dbReference>
<dbReference type="Pfam" id="PF13175">
    <property type="entry name" value="AAA_15"/>
    <property type="match status" value="1"/>
</dbReference>
<dbReference type="RefSeq" id="WP_283417535.1">
    <property type="nucleotide sequence ID" value="NZ_FXUO01000007.1"/>
</dbReference>
<dbReference type="Proteomes" id="UP001158050">
    <property type="component" value="Unassembled WGS sequence"/>
</dbReference>
<evidence type="ECO:0000313" key="3">
    <source>
        <dbReference type="Proteomes" id="UP001158050"/>
    </source>
</evidence>
<sequence length="380" mass="43610">MLDTIKFKGYKSFKVETELELKPVTVLFGKNSSGKSAVAKLPTLIEGALSLDFDEPLMYINKGIELGADYRDLFYKGEIQGEIDFSLKEGNNELKISIINTLSIPLISKLEIHSEKDGSVIFDYKTQEEQSTHKSTRGFLLDEHPSKSAFHLKTDYLGPFRIKPHRIFYINDLRDPNSIGGMGDKAYYIIAKNEELEKRVSEWFKKNFDGWELFVDRKQPYYELKIRRDSNWDGVNIVDVGQGMSQALPIIIKALTDYKNEEVLNILEQPELHLHPAAHGSLAELLFNSTQNSNNRYLIETHSKNFILRLRTLIAKGIMKKEDLNLCFVDYDEDIESSIIKKINVNDIGEVDYWPEHIFDESFVETIALKVAQKENKSGS</sequence>
<dbReference type="InterPro" id="IPR014592">
    <property type="entry name" value="P-loop_UCP034888"/>
</dbReference>
<evidence type="ECO:0000259" key="1">
    <source>
        <dbReference type="Pfam" id="PF13175"/>
    </source>
</evidence>
<name>A0ABY1R6U4_9FLAO</name>
<reference evidence="2 3" key="1">
    <citation type="submission" date="2017-05" db="EMBL/GenBank/DDBJ databases">
        <authorList>
            <person name="Varghese N."/>
            <person name="Submissions S."/>
        </authorList>
    </citation>
    <scope>NUCLEOTIDE SEQUENCE [LARGE SCALE GENOMIC DNA]</scope>
    <source>
        <strain evidence="2 3">DSM 18015</strain>
    </source>
</reference>
<proteinExistence type="predicted"/>
<keyword evidence="3" id="KW-1185">Reference proteome</keyword>
<dbReference type="PIRSF" id="PIRSF034888">
    <property type="entry name" value="P-loop_UCP034888"/>
    <property type="match status" value="1"/>
</dbReference>